<dbReference type="InterPro" id="IPR011832">
    <property type="entry name" value="GlgDAde_trans"/>
</dbReference>
<comment type="similarity">
    <text evidence="1">Belongs to the bacterial/plant glucose-1-phosphate adenylyltransferase family.</text>
</comment>
<dbReference type="Gene3D" id="2.160.10.10">
    <property type="entry name" value="Hexapeptide repeat proteins"/>
    <property type="match status" value="1"/>
</dbReference>
<dbReference type="CDD" id="cd04651">
    <property type="entry name" value="LbH_G1P_AT_C"/>
    <property type="match status" value="1"/>
</dbReference>
<dbReference type="PANTHER" id="PTHR43523">
    <property type="entry name" value="GLUCOSE-1-PHOSPHATE ADENYLYLTRANSFERASE-RELATED"/>
    <property type="match status" value="1"/>
</dbReference>
<dbReference type="SUPFAM" id="SSF53448">
    <property type="entry name" value="Nucleotide-diphospho-sugar transferases"/>
    <property type="match status" value="1"/>
</dbReference>
<gene>
    <name evidence="5" type="ORF">HNR32_001083</name>
</gene>
<evidence type="ECO:0000259" key="4">
    <source>
        <dbReference type="Pfam" id="PF24894"/>
    </source>
</evidence>
<organism evidence="5 6">
    <name type="scientific">Pectinatus brassicae</name>
    <dbReference type="NCBI Taxonomy" id="862415"/>
    <lineage>
        <taxon>Bacteria</taxon>
        <taxon>Bacillati</taxon>
        <taxon>Bacillota</taxon>
        <taxon>Negativicutes</taxon>
        <taxon>Selenomonadales</taxon>
        <taxon>Selenomonadaceae</taxon>
        <taxon>Pectinatus</taxon>
    </lineage>
</organism>
<keyword evidence="5" id="KW-0808">Transferase</keyword>
<proteinExistence type="inferred from homology"/>
<evidence type="ECO:0000256" key="2">
    <source>
        <dbReference type="ARBA" id="ARBA00023056"/>
    </source>
</evidence>
<evidence type="ECO:0000313" key="6">
    <source>
        <dbReference type="Proteomes" id="UP000559117"/>
    </source>
</evidence>
<name>A0A840UG09_9FIRM</name>
<dbReference type="GO" id="GO:0005978">
    <property type="term" value="P:glycogen biosynthetic process"/>
    <property type="evidence" value="ECO:0007669"/>
    <property type="project" value="UniProtKB-KW"/>
</dbReference>
<dbReference type="InterPro" id="IPR005835">
    <property type="entry name" value="NTP_transferase_dom"/>
</dbReference>
<dbReference type="PANTHER" id="PTHR43523:SF6">
    <property type="entry name" value="GLYCOGEN BIOSYNTHESIS PROTEIN GLGD"/>
    <property type="match status" value="1"/>
</dbReference>
<sequence>MNRVIGLINLEEDRQLIKEITTDRPIATVPFAGRYRLIDFILSNMVNSGIINVGILLPQKFGSVLDHIRSGKDWDLARRHEGLFYLPPVCAKNDSASCELSTFYKNIDFMKKSTQDYVLLSGGHTVFNMNFNNALRFHQNTNSDITIIYHKATHESSAPCTVLQCKENGLITDIANHSASYNDANISMGIYLMSRKTFIDIVEYAYERGGCDFLLDGIMRLHNKYNVYGYNYSGYVSTINSIHDYYKTNMDLLNPQIWQELFMDNSLIYTRTKNDIPAQYKSKAKVQNSLIANGCIIEGTVSNSILFRDVKIAKGAEIKNSIIMQGCTINEDALVENVICDKSVTISPQKWLKGAINYPFIVEKNTVI</sequence>
<dbReference type="GO" id="GO:0008878">
    <property type="term" value="F:glucose-1-phosphate adenylyltransferase activity"/>
    <property type="evidence" value="ECO:0007669"/>
    <property type="project" value="UniProtKB-EC"/>
</dbReference>
<dbReference type="Gene3D" id="3.90.550.10">
    <property type="entry name" value="Spore Coat Polysaccharide Biosynthesis Protein SpsA, Chain A"/>
    <property type="match status" value="1"/>
</dbReference>
<dbReference type="InterPro" id="IPR011004">
    <property type="entry name" value="Trimer_LpxA-like_sf"/>
</dbReference>
<dbReference type="Pfam" id="PF24894">
    <property type="entry name" value="Hexapep_GlmU"/>
    <property type="match status" value="1"/>
</dbReference>
<evidence type="ECO:0000259" key="3">
    <source>
        <dbReference type="Pfam" id="PF00483"/>
    </source>
</evidence>
<dbReference type="RefSeq" id="WP_183860406.1">
    <property type="nucleotide sequence ID" value="NZ_JACHFH010000010.1"/>
</dbReference>
<dbReference type="InterPro" id="IPR056818">
    <property type="entry name" value="GlmU/GlgC-like_hexapep"/>
</dbReference>
<dbReference type="AlphaFoldDB" id="A0A840UG09"/>
<dbReference type="EC" id="2.7.7.27" evidence="5"/>
<dbReference type="Pfam" id="PF00483">
    <property type="entry name" value="NTP_transferase"/>
    <property type="match status" value="1"/>
</dbReference>
<dbReference type="SUPFAM" id="SSF51161">
    <property type="entry name" value="Trimeric LpxA-like enzymes"/>
    <property type="match status" value="1"/>
</dbReference>
<protein>
    <submittedName>
        <fullName evidence="5">Glucose-1-phosphate adenylyltransferase</fullName>
        <ecNumber evidence="5">2.7.7.27</ecNumber>
    </submittedName>
</protein>
<feature type="domain" description="Glucose-1-phosphate adenylyltransferase/Bifunctional protein GlmU-like C-terminal hexapeptide" evidence="4">
    <location>
        <begin position="280"/>
        <end position="349"/>
    </location>
</feature>
<dbReference type="EMBL" id="JACHFH010000010">
    <property type="protein sequence ID" value="MBB5335939.1"/>
    <property type="molecule type" value="Genomic_DNA"/>
</dbReference>
<evidence type="ECO:0000256" key="1">
    <source>
        <dbReference type="ARBA" id="ARBA00010443"/>
    </source>
</evidence>
<accession>A0A840UG09</accession>
<keyword evidence="2" id="KW-0320">Glycogen biosynthesis</keyword>
<dbReference type="NCBIfam" id="TIGR02092">
    <property type="entry name" value="glgD"/>
    <property type="match status" value="1"/>
</dbReference>
<keyword evidence="5" id="KW-0548">Nucleotidyltransferase</keyword>
<dbReference type="Proteomes" id="UP000559117">
    <property type="component" value="Unassembled WGS sequence"/>
</dbReference>
<dbReference type="InterPro" id="IPR029044">
    <property type="entry name" value="Nucleotide-diphossugar_trans"/>
</dbReference>
<reference evidence="5 6" key="1">
    <citation type="submission" date="2020-08" db="EMBL/GenBank/DDBJ databases">
        <title>Genomic Encyclopedia of Type Strains, Phase IV (KMG-IV): sequencing the most valuable type-strain genomes for metagenomic binning, comparative biology and taxonomic classification.</title>
        <authorList>
            <person name="Goeker M."/>
        </authorList>
    </citation>
    <scope>NUCLEOTIDE SEQUENCE [LARGE SCALE GENOMIC DNA]</scope>
    <source>
        <strain evidence="5 6">DSM 24661</strain>
    </source>
</reference>
<evidence type="ECO:0000313" key="5">
    <source>
        <dbReference type="EMBL" id="MBB5335939.1"/>
    </source>
</evidence>
<keyword evidence="6" id="KW-1185">Reference proteome</keyword>
<dbReference type="InterPro" id="IPR011831">
    <property type="entry name" value="ADP-Glc_PPase"/>
</dbReference>
<feature type="domain" description="Nucleotidyl transferase" evidence="3">
    <location>
        <begin position="20"/>
        <end position="252"/>
    </location>
</feature>
<comment type="caution">
    <text evidence="5">The sequence shown here is derived from an EMBL/GenBank/DDBJ whole genome shotgun (WGS) entry which is preliminary data.</text>
</comment>
<dbReference type="CDD" id="cd02508">
    <property type="entry name" value="ADP_Glucose_PP"/>
    <property type="match status" value="1"/>
</dbReference>